<accession>C3YLT1</accession>
<name>C3YLT1_BRAFL</name>
<dbReference type="AlphaFoldDB" id="C3YLT1"/>
<protein>
    <recommendedName>
        <fullName evidence="2">Lipocalin/cytosolic fatty-acid binding domain-containing protein</fullName>
    </recommendedName>
</protein>
<evidence type="ECO:0000313" key="3">
    <source>
        <dbReference type="EMBL" id="EEN58525.1"/>
    </source>
</evidence>
<dbReference type="Gene3D" id="2.40.128.20">
    <property type="match status" value="1"/>
</dbReference>
<dbReference type="InterPro" id="IPR000463">
    <property type="entry name" value="Fatty_acid-bd"/>
</dbReference>
<organism>
    <name type="scientific">Branchiostoma floridae</name>
    <name type="common">Florida lancelet</name>
    <name type="synonym">Amphioxus</name>
    <dbReference type="NCBI Taxonomy" id="7739"/>
    <lineage>
        <taxon>Eukaryota</taxon>
        <taxon>Metazoa</taxon>
        <taxon>Chordata</taxon>
        <taxon>Cephalochordata</taxon>
        <taxon>Leptocardii</taxon>
        <taxon>Amphioxiformes</taxon>
        <taxon>Branchiostomatidae</taxon>
        <taxon>Branchiostoma</taxon>
    </lineage>
</organism>
<dbReference type="EMBL" id="GG666529">
    <property type="protein sequence ID" value="EEN58525.1"/>
    <property type="molecule type" value="Genomic_DNA"/>
</dbReference>
<dbReference type="InterPro" id="IPR000566">
    <property type="entry name" value="Lipocln_cytosolic_FA-bd_dom"/>
</dbReference>
<evidence type="ECO:0000256" key="1">
    <source>
        <dbReference type="ARBA" id="ARBA00008390"/>
    </source>
</evidence>
<dbReference type="PRINTS" id="PR00178">
    <property type="entry name" value="FATTYACIDBP"/>
</dbReference>
<dbReference type="PANTHER" id="PTHR11955">
    <property type="entry name" value="FATTY ACID BINDING PROTEIN"/>
    <property type="match status" value="1"/>
</dbReference>
<dbReference type="GO" id="GO:0008289">
    <property type="term" value="F:lipid binding"/>
    <property type="evidence" value="ECO:0007669"/>
    <property type="project" value="InterPro"/>
</dbReference>
<dbReference type="SUPFAM" id="SSF50814">
    <property type="entry name" value="Lipocalins"/>
    <property type="match status" value="1"/>
</dbReference>
<dbReference type="Pfam" id="PF00061">
    <property type="entry name" value="Lipocalin"/>
    <property type="match status" value="1"/>
</dbReference>
<feature type="domain" description="Lipocalin/cytosolic fatty-acid binding" evidence="2">
    <location>
        <begin position="9"/>
        <end position="118"/>
    </location>
</feature>
<dbReference type="InParanoid" id="C3YLT1"/>
<dbReference type="InterPro" id="IPR031259">
    <property type="entry name" value="ILBP"/>
</dbReference>
<reference evidence="3" key="1">
    <citation type="journal article" date="2008" name="Nature">
        <title>The amphioxus genome and the evolution of the chordate karyotype.</title>
        <authorList>
            <consortium name="US DOE Joint Genome Institute (JGI-PGF)"/>
            <person name="Putnam N.H."/>
            <person name="Butts T."/>
            <person name="Ferrier D.E.K."/>
            <person name="Furlong R.F."/>
            <person name="Hellsten U."/>
            <person name="Kawashima T."/>
            <person name="Robinson-Rechavi M."/>
            <person name="Shoguchi E."/>
            <person name="Terry A."/>
            <person name="Yu J.-K."/>
            <person name="Benito-Gutierrez E.L."/>
            <person name="Dubchak I."/>
            <person name="Garcia-Fernandez J."/>
            <person name="Gibson-Brown J.J."/>
            <person name="Grigoriev I.V."/>
            <person name="Horton A.C."/>
            <person name="de Jong P.J."/>
            <person name="Jurka J."/>
            <person name="Kapitonov V.V."/>
            <person name="Kohara Y."/>
            <person name="Kuroki Y."/>
            <person name="Lindquist E."/>
            <person name="Lucas S."/>
            <person name="Osoegawa K."/>
            <person name="Pennacchio L.A."/>
            <person name="Salamov A.A."/>
            <person name="Satou Y."/>
            <person name="Sauka-Spengler T."/>
            <person name="Schmutz J."/>
            <person name="Shin-I T."/>
            <person name="Toyoda A."/>
            <person name="Bronner-Fraser M."/>
            <person name="Fujiyama A."/>
            <person name="Holland L.Z."/>
            <person name="Holland P.W.H."/>
            <person name="Satoh N."/>
            <person name="Rokhsar D.S."/>
        </authorList>
    </citation>
    <scope>NUCLEOTIDE SEQUENCE [LARGE SCALE GENOMIC DNA]</scope>
    <source>
        <strain evidence="3">S238N-H82</strain>
        <tissue evidence="3">Testes</tissue>
    </source>
</reference>
<dbReference type="CDD" id="cd00742">
    <property type="entry name" value="FABP"/>
    <property type="match status" value="1"/>
</dbReference>
<evidence type="ECO:0000259" key="2">
    <source>
        <dbReference type="Pfam" id="PF00061"/>
    </source>
</evidence>
<gene>
    <name evidence="3" type="ORF">BRAFLDRAFT_127150</name>
</gene>
<dbReference type="InterPro" id="IPR012674">
    <property type="entry name" value="Calycin"/>
</dbReference>
<comment type="similarity">
    <text evidence="1">Belongs to the calycin superfamily. Fatty-acid binding protein (FABP) family.</text>
</comment>
<proteinExistence type="inferred from homology"/>
<sequence>MAASAVDFSGTWRHQHSQNLEAFMAALGTPPSLRTRSKGFEPKVDVKEHNDDWITWSTTANGRTTTNHFKLGNEFYEDTGDGKKRKVVYFWNNDQLVSVFKDWDGTGTPLTITRWMDGHNVMAVQWYSLAPSPRPTLPGLSSPFGWHRERSLPHSVLLARLVFAVLLAKFVQMNPWIVPMSYSCWGTVAEVQAQPIRRKWLPNIR</sequence>
<dbReference type="eggNOG" id="KOG4015">
    <property type="taxonomic scope" value="Eukaryota"/>
</dbReference>